<dbReference type="InterPro" id="IPR013708">
    <property type="entry name" value="Shikimate_DH-bd_N"/>
</dbReference>
<feature type="active site" description="Proton acceptor" evidence="8">
    <location>
        <position position="69"/>
    </location>
</feature>
<dbReference type="PANTHER" id="PTHR21089:SF1">
    <property type="entry name" value="BIFUNCTIONAL 3-DEHYDROQUINATE DEHYDRATASE_SHIKIMATE DEHYDROGENASE, CHLOROPLASTIC"/>
    <property type="match status" value="1"/>
</dbReference>
<evidence type="ECO:0000259" key="10">
    <source>
        <dbReference type="Pfam" id="PF08501"/>
    </source>
</evidence>
<reference evidence="12 13" key="1">
    <citation type="journal article" date="2017" name="MBio">
        <title>Type VI secretion-mediated competition in the bee gut microbiome.</title>
        <authorList>
            <person name="Steele M.I."/>
            <person name="Kwong W.K."/>
            <person name="Powell J.E."/>
            <person name="Whiteley M."/>
            <person name="Moran N.A."/>
        </authorList>
    </citation>
    <scope>NUCLEOTIDE SEQUENCE [LARGE SCALE GENOMIC DNA]</scope>
    <source>
        <strain evidence="12 13">Occ4-2</strain>
    </source>
</reference>
<dbReference type="GO" id="GO:0019632">
    <property type="term" value="P:shikimate metabolic process"/>
    <property type="evidence" value="ECO:0007669"/>
    <property type="project" value="InterPro"/>
</dbReference>
<dbReference type="UniPathway" id="UPA00053">
    <property type="reaction ID" value="UER00087"/>
</dbReference>
<feature type="domain" description="Quinate/shikimate 5-dehydrogenase/glutamyl-tRNA reductase" evidence="9">
    <location>
        <begin position="120"/>
        <end position="191"/>
    </location>
</feature>
<comment type="subunit">
    <text evidence="8">Homodimer.</text>
</comment>
<proteinExistence type="inferred from homology"/>
<dbReference type="SUPFAM" id="SSF53223">
    <property type="entry name" value="Aminoacid dehydrogenase-like, N-terminal domain"/>
    <property type="match status" value="1"/>
</dbReference>
<protein>
    <recommendedName>
        <fullName evidence="2 8">Shikimate dehydrogenase (NADP(+))</fullName>
        <shortName evidence="8">SDH</shortName>
        <ecNumber evidence="2 8">1.1.1.25</ecNumber>
    </recommendedName>
</protein>
<feature type="binding site" evidence="8">
    <location>
        <position position="213"/>
    </location>
    <ligand>
        <name>NADP(+)</name>
        <dbReference type="ChEBI" id="CHEBI:58349"/>
    </ligand>
</feature>
<dbReference type="PANTHER" id="PTHR21089">
    <property type="entry name" value="SHIKIMATE DEHYDROGENASE"/>
    <property type="match status" value="1"/>
</dbReference>
<dbReference type="GO" id="GO:0004764">
    <property type="term" value="F:shikimate 3-dehydrogenase (NADP+) activity"/>
    <property type="evidence" value="ECO:0007669"/>
    <property type="project" value="UniProtKB-UniRule"/>
</dbReference>
<feature type="binding site" evidence="8">
    <location>
        <begin position="18"/>
        <end position="20"/>
    </location>
    <ligand>
        <name>shikimate</name>
        <dbReference type="ChEBI" id="CHEBI:36208"/>
    </ligand>
</feature>
<keyword evidence="6 8" id="KW-0057">Aromatic amino acid biosynthesis</keyword>
<dbReference type="NCBIfam" id="NF001310">
    <property type="entry name" value="PRK00258.1-2"/>
    <property type="match status" value="1"/>
</dbReference>
<dbReference type="EC" id="1.1.1.25" evidence="2 8"/>
<keyword evidence="3 8" id="KW-0028">Amino-acid biosynthesis</keyword>
<dbReference type="SUPFAM" id="SSF51735">
    <property type="entry name" value="NAD(P)-binding Rossmann-fold domains"/>
    <property type="match status" value="1"/>
</dbReference>
<feature type="binding site" evidence="8">
    <location>
        <position position="237"/>
    </location>
    <ligand>
        <name>NADP(+)</name>
        <dbReference type="ChEBI" id="CHEBI:58349"/>
    </ligand>
</feature>
<evidence type="ECO:0000256" key="8">
    <source>
        <dbReference type="HAMAP-Rule" id="MF_00222"/>
    </source>
</evidence>
<evidence type="ECO:0000256" key="6">
    <source>
        <dbReference type="ARBA" id="ARBA00023141"/>
    </source>
</evidence>
<evidence type="ECO:0000259" key="9">
    <source>
        <dbReference type="Pfam" id="PF01488"/>
    </source>
</evidence>
<sequence length="273" mass="29935">MRGRRKVFVVFGNPIAHSRSPQIHQAFAAQERRKLIYERCLVPFDEFAKTARDFFVTGGIGANVTVPFKHEAFELADILTARAQAAKAVNTLFWRDGHLLGDNTDGIGLVRAIEELMSFSLHDKHILLLGAGGAACGVIQPLLQQQPASLTIANRSVDKAQALAQAHQVNWCELNQIEPHYDVIINATSGSLHGQELPVPSAVLARAQLVFDMMYARKLTPFLLQAQAAGCSQLADGLGMLVAQAAASYELWHGFRPDIRSVTSQIRVEMEQA</sequence>
<feature type="binding site" evidence="8">
    <location>
        <position position="90"/>
    </location>
    <ligand>
        <name>shikimate</name>
        <dbReference type="ChEBI" id="CHEBI:36208"/>
    </ligand>
</feature>
<dbReference type="GO" id="GO:0005829">
    <property type="term" value="C:cytosol"/>
    <property type="evidence" value="ECO:0007669"/>
    <property type="project" value="TreeGrafter"/>
</dbReference>
<comment type="similarity">
    <text evidence="8">Belongs to the shikimate dehydrogenase family.</text>
</comment>
<dbReference type="Pfam" id="PF18317">
    <property type="entry name" value="SDH_C"/>
    <property type="match status" value="1"/>
</dbReference>
<dbReference type="InterPro" id="IPR006151">
    <property type="entry name" value="Shikm_DH/Glu-tRNA_Rdtase"/>
</dbReference>
<organism evidence="12 13">
    <name type="scientific">Snodgrassella alvi</name>
    <dbReference type="NCBI Taxonomy" id="1196083"/>
    <lineage>
        <taxon>Bacteria</taxon>
        <taxon>Pseudomonadati</taxon>
        <taxon>Pseudomonadota</taxon>
        <taxon>Betaproteobacteria</taxon>
        <taxon>Neisseriales</taxon>
        <taxon>Neisseriaceae</taxon>
        <taxon>Snodgrassella</taxon>
    </lineage>
</organism>
<feature type="binding site" evidence="8">
    <location>
        <position position="215"/>
    </location>
    <ligand>
        <name>shikimate</name>
        <dbReference type="ChEBI" id="CHEBI:36208"/>
    </ligand>
</feature>
<dbReference type="EMBL" id="MEIQ01000041">
    <property type="protein sequence ID" value="PIT50353.1"/>
    <property type="molecule type" value="Genomic_DNA"/>
</dbReference>
<dbReference type="InterPro" id="IPR046346">
    <property type="entry name" value="Aminoacid_DH-like_N_sf"/>
</dbReference>
<comment type="function">
    <text evidence="8">Involved in the biosynthesis of the chorismate, which leads to the biosynthesis of aromatic amino acids. Catalyzes the reversible NADPH linked reduction of 3-dehydroshikimate (DHSA) to yield shikimate (SA).</text>
</comment>
<gene>
    <name evidence="8" type="primary">aroE</name>
    <name evidence="12" type="ORF">BHC48_06440</name>
</gene>
<comment type="caution">
    <text evidence="8">Lacks conserved residue(s) required for the propagation of feature annotation.</text>
</comment>
<comment type="catalytic activity">
    <reaction evidence="7 8">
        <text>shikimate + NADP(+) = 3-dehydroshikimate + NADPH + H(+)</text>
        <dbReference type="Rhea" id="RHEA:17737"/>
        <dbReference type="ChEBI" id="CHEBI:15378"/>
        <dbReference type="ChEBI" id="CHEBI:16630"/>
        <dbReference type="ChEBI" id="CHEBI:36208"/>
        <dbReference type="ChEBI" id="CHEBI:57783"/>
        <dbReference type="ChEBI" id="CHEBI:58349"/>
        <dbReference type="EC" id="1.1.1.25"/>
    </reaction>
</comment>
<dbReference type="GO" id="GO:0050661">
    <property type="term" value="F:NADP binding"/>
    <property type="evidence" value="ECO:0007669"/>
    <property type="project" value="InterPro"/>
</dbReference>
<dbReference type="HAMAP" id="MF_00222">
    <property type="entry name" value="Shikimate_DH_AroE"/>
    <property type="match status" value="1"/>
</dbReference>
<evidence type="ECO:0000256" key="3">
    <source>
        <dbReference type="ARBA" id="ARBA00022605"/>
    </source>
</evidence>
<dbReference type="GO" id="GO:0008652">
    <property type="term" value="P:amino acid biosynthetic process"/>
    <property type="evidence" value="ECO:0007669"/>
    <property type="project" value="UniProtKB-KW"/>
</dbReference>
<feature type="domain" description="SDH C-terminal" evidence="11">
    <location>
        <begin position="237"/>
        <end position="264"/>
    </location>
</feature>
<dbReference type="Gene3D" id="3.40.50.720">
    <property type="entry name" value="NAD(P)-binding Rossmann-like Domain"/>
    <property type="match status" value="1"/>
</dbReference>
<dbReference type="InterPro" id="IPR041121">
    <property type="entry name" value="SDH_C"/>
</dbReference>
<evidence type="ECO:0000313" key="13">
    <source>
        <dbReference type="Proteomes" id="UP000231484"/>
    </source>
</evidence>
<feature type="domain" description="Shikimate dehydrogenase substrate binding N-terminal" evidence="10">
    <location>
        <begin position="10"/>
        <end position="92"/>
    </location>
</feature>
<dbReference type="GO" id="GO:0009423">
    <property type="term" value="P:chorismate biosynthetic process"/>
    <property type="evidence" value="ECO:0007669"/>
    <property type="project" value="UniProtKB-UniRule"/>
</dbReference>
<dbReference type="Pfam" id="PF08501">
    <property type="entry name" value="Shikimate_dh_N"/>
    <property type="match status" value="1"/>
</dbReference>
<feature type="binding site" evidence="8">
    <location>
        <position position="65"/>
    </location>
    <ligand>
        <name>shikimate</name>
        <dbReference type="ChEBI" id="CHEBI:36208"/>
    </ligand>
</feature>
<evidence type="ECO:0000256" key="7">
    <source>
        <dbReference type="ARBA" id="ARBA00049442"/>
    </source>
</evidence>
<dbReference type="InterPro" id="IPR036291">
    <property type="entry name" value="NAD(P)-bd_dom_sf"/>
</dbReference>
<evidence type="ECO:0000256" key="4">
    <source>
        <dbReference type="ARBA" id="ARBA00022857"/>
    </source>
</evidence>
<feature type="binding site" evidence="8">
    <location>
        <begin position="130"/>
        <end position="134"/>
    </location>
    <ligand>
        <name>NADP(+)</name>
        <dbReference type="ChEBI" id="CHEBI:58349"/>
    </ligand>
</feature>
<dbReference type="Pfam" id="PF01488">
    <property type="entry name" value="Shikimate_DH"/>
    <property type="match status" value="1"/>
</dbReference>
<comment type="pathway">
    <text evidence="1 8">Metabolic intermediate biosynthesis; chorismate biosynthesis; chorismate from D-erythrose 4-phosphate and phosphoenolpyruvate: step 4/7.</text>
</comment>
<feature type="binding site" evidence="8">
    <location>
        <position position="105"/>
    </location>
    <ligand>
        <name>shikimate</name>
        <dbReference type="ChEBI" id="CHEBI:36208"/>
    </ligand>
</feature>
<accession>A0A2N9XPU8</accession>
<dbReference type="GO" id="GO:0009073">
    <property type="term" value="P:aromatic amino acid family biosynthetic process"/>
    <property type="evidence" value="ECO:0007669"/>
    <property type="project" value="UniProtKB-KW"/>
</dbReference>
<keyword evidence="4 8" id="KW-0521">NADP</keyword>
<name>A0A2N9XPU8_9NEIS</name>
<evidence type="ECO:0000256" key="2">
    <source>
        <dbReference type="ARBA" id="ARBA00012962"/>
    </source>
</evidence>
<dbReference type="Gene3D" id="3.40.50.10860">
    <property type="entry name" value="Leucine Dehydrogenase, chain A, domain 1"/>
    <property type="match status" value="1"/>
</dbReference>
<dbReference type="FunFam" id="3.40.50.10860:FF:000006">
    <property type="entry name" value="Shikimate dehydrogenase (NADP(+))"/>
    <property type="match status" value="1"/>
</dbReference>
<dbReference type="AlphaFoldDB" id="A0A2N9XPU8"/>
<evidence type="ECO:0000313" key="12">
    <source>
        <dbReference type="EMBL" id="PIT50353.1"/>
    </source>
</evidence>
<feature type="binding site" evidence="8">
    <location>
        <position position="244"/>
    </location>
    <ligand>
        <name>shikimate</name>
        <dbReference type="ChEBI" id="CHEBI:36208"/>
    </ligand>
</feature>
<dbReference type="Proteomes" id="UP000231484">
    <property type="component" value="Unassembled WGS sequence"/>
</dbReference>
<dbReference type="InterPro" id="IPR022893">
    <property type="entry name" value="Shikimate_DH_fam"/>
</dbReference>
<evidence type="ECO:0000256" key="1">
    <source>
        <dbReference type="ARBA" id="ARBA00004871"/>
    </source>
</evidence>
<evidence type="ECO:0000256" key="5">
    <source>
        <dbReference type="ARBA" id="ARBA00023002"/>
    </source>
</evidence>
<comment type="caution">
    <text evidence="12">The sequence shown here is derived from an EMBL/GenBank/DDBJ whole genome shotgun (WGS) entry which is preliminary data.</text>
</comment>
<keyword evidence="5 8" id="KW-0560">Oxidoreductase</keyword>
<dbReference type="NCBIfam" id="TIGR00507">
    <property type="entry name" value="aroE"/>
    <property type="match status" value="1"/>
</dbReference>
<dbReference type="InterPro" id="IPR011342">
    <property type="entry name" value="Shikimate_DH"/>
</dbReference>
<dbReference type="CDD" id="cd01065">
    <property type="entry name" value="NAD_bind_Shikimate_DH"/>
    <property type="match status" value="1"/>
</dbReference>
<evidence type="ECO:0000259" key="11">
    <source>
        <dbReference type="Pfam" id="PF18317"/>
    </source>
</evidence>